<protein>
    <submittedName>
        <fullName evidence="1">Uncharacterized protein</fullName>
    </submittedName>
</protein>
<dbReference type="SUPFAM" id="SSF56219">
    <property type="entry name" value="DNase I-like"/>
    <property type="match status" value="1"/>
</dbReference>
<dbReference type="AlphaFoldDB" id="A0A835LYV9"/>
<evidence type="ECO:0000313" key="2">
    <source>
        <dbReference type="Proteomes" id="UP000631114"/>
    </source>
</evidence>
<organism evidence="1 2">
    <name type="scientific">Coptis chinensis</name>
    <dbReference type="NCBI Taxonomy" id="261450"/>
    <lineage>
        <taxon>Eukaryota</taxon>
        <taxon>Viridiplantae</taxon>
        <taxon>Streptophyta</taxon>
        <taxon>Embryophyta</taxon>
        <taxon>Tracheophyta</taxon>
        <taxon>Spermatophyta</taxon>
        <taxon>Magnoliopsida</taxon>
        <taxon>Ranunculales</taxon>
        <taxon>Ranunculaceae</taxon>
        <taxon>Coptidoideae</taxon>
        <taxon>Coptis</taxon>
    </lineage>
</organism>
<keyword evidence="2" id="KW-1185">Reference proteome</keyword>
<dbReference type="EMBL" id="JADFTS010000003">
    <property type="protein sequence ID" value="KAF9612625.1"/>
    <property type="molecule type" value="Genomic_DNA"/>
</dbReference>
<gene>
    <name evidence="1" type="ORF">IFM89_003067</name>
</gene>
<dbReference type="Proteomes" id="UP000631114">
    <property type="component" value="Unassembled WGS sequence"/>
</dbReference>
<dbReference type="PANTHER" id="PTHR33710:SF71">
    <property type="entry name" value="ENDONUCLEASE_EXONUCLEASE_PHOSPHATASE DOMAIN-CONTAINING PROTEIN"/>
    <property type="match status" value="1"/>
</dbReference>
<dbReference type="Gene3D" id="3.60.10.10">
    <property type="entry name" value="Endonuclease/exonuclease/phosphatase"/>
    <property type="match status" value="1"/>
</dbReference>
<reference evidence="1 2" key="1">
    <citation type="submission" date="2020-10" db="EMBL/GenBank/DDBJ databases">
        <title>The Coptis chinensis genome and diversification of protoberbering-type alkaloids.</title>
        <authorList>
            <person name="Wang B."/>
            <person name="Shu S."/>
            <person name="Song C."/>
            <person name="Liu Y."/>
        </authorList>
    </citation>
    <scope>NUCLEOTIDE SEQUENCE [LARGE SCALE GENOMIC DNA]</scope>
    <source>
        <strain evidence="1">HL-2020</strain>
        <tissue evidence="1">Leaf</tissue>
    </source>
</reference>
<dbReference type="PANTHER" id="PTHR33710">
    <property type="entry name" value="BNAC02G09200D PROTEIN"/>
    <property type="match status" value="1"/>
</dbReference>
<comment type="caution">
    <text evidence="1">The sequence shown here is derived from an EMBL/GenBank/DDBJ whole genome shotgun (WGS) entry which is preliminary data.</text>
</comment>
<name>A0A835LYV9_9MAGN</name>
<evidence type="ECO:0000313" key="1">
    <source>
        <dbReference type="EMBL" id="KAF9612625.1"/>
    </source>
</evidence>
<accession>A0A835LYV9</accession>
<proteinExistence type="predicted"/>
<dbReference type="OrthoDB" id="1932741at2759"/>
<dbReference type="InterPro" id="IPR036691">
    <property type="entry name" value="Endo/exonu/phosph_ase_sf"/>
</dbReference>
<sequence>MKSRNLVLSFVHTNSAYGIRRSLWSELTQLGLVAKPWAVVGDFNIVFAVSERKGWGIPSLAAMSNFNTFIHSNALFDTTSMGFKYSWCNKRMGNRIMYQKIDRMLVNQGWIDVSAGWRMVKKLKKLKLVLKEWSWRVYGNTQQHLRTLEDELENILQEQEQDPFNYELHNQEVKKATEI</sequence>